<protein>
    <submittedName>
        <fullName evidence="1">Uncharacterized protein</fullName>
    </submittedName>
</protein>
<organism evidence="1 2">
    <name type="scientific">Shewanella holmiensis</name>
    <dbReference type="NCBI Taxonomy" id="2952222"/>
    <lineage>
        <taxon>Bacteria</taxon>
        <taxon>Pseudomonadati</taxon>
        <taxon>Pseudomonadota</taxon>
        <taxon>Gammaproteobacteria</taxon>
        <taxon>Alteromonadales</taxon>
        <taxon>Shewanellaceae</taxon>
        <taxon>Shewanella</taxon>
    </lineage>
</organism>
<evidence type="ECO:0000313" key="1">
    <source>
        <dbReference type="EMBL" id="MCT7942958.1"/>
    </source>
</evidence>
<dbReference type="Proteomes" id="UP001155546">
    <property type="component" value="Unassembled WGS sequence"/>
</dbReference>
<sequence length="82" mass="9431">MTIPYYLHKKGLIGAALCIEEQGCDAVLEEDEWRLLMRTTDTKQTGIASWGAIWEGWNTLQFHAVGYRMAKTCWLIVSAYEF</sequence>
<keyword evidence="2" id="KW-1185">Reference proteome</keyword>
<dbReference type="RefSeq" id="WP_261299305.1">
    <property type="nucleotide sequence ID" value="NZ_JAMTCD010000020.1"/>
</dbReference>
<proteinExistence type="predicted"/>
<gene>
    <name evidence="1" type="ORF">NE535_14310</name>
</gene>
<reference evidence="1" key="1">
    <citation type="journal article" date="2023" name="Int. J. Syst. Evol. Microbiol.">
        <title>&lt;i&gt;Shewanella septentrionalis&lt;/i&gt; sp. nov. and &lt;i&gt;Shewanella holmiensis&lt;/i&gt; sp. nov., isolated from Baltic Sea water and sediments.</title>
        <authorList>
            <person name="Martin-Rodriguez A.J."/>
            <person name="Thorell K."/>
            <person name="Joffre E."/>
            <person name="Jensie-Markopoulos S."/>
            <person name="Moore E.R.B."/>
            <person name="Sjoling A."/>
        </authorList>
    </citation>
    <scope>NUCLEOTIDE SEQUENCE</scope>
    <source>
        <strain evidence="1">SP1S2-7</strain>
    </source>
</reference>
<accession>A0A9X2WP57</accession>
<name>A0A9X2WP57_9GAMM</name>
<comment type="caution">
    <text evidence="1">The sequence shown here is derived from an EMBL/GenBank/DDBJ whole genome shotgun (WGS) entry which is preliminary data.</text>
</comment>
<dbReference type="InterPro" id="IPR012337">
    <property type="entry name" value="RNaseH-like_sf"/>
</dbReference>
<evidence type="ECO:0000313" key="2">
    <source>
        <dbReference type="Proteomes" id="UP001155546"/>
    </source>
</evidence>
<dbReference type="EMBL" id="JAMTCD010000020">
    <property type="protein sequence ID" value="MCT7942958.1"/>
    <property type="molecule type" value="Genomic_DNA"/>
</dbReference>
<dbReference type="SUPFAM" id="SSF53098">
    <property type="entry name" value="Ribonuclease H-like"/>
    <property type="match status" value="1"/>
</dbReference>
<dbReference type="AlphaFoldDB" id="A0A9X2WP57"/>